<proteinExistence type="predicted"/>
<feature type="non-terminal residue" evidence="1">
    <location>
        <position position="1"/>
    </location>
</feature>
<gene>
    <name evidence="1" type="ORF">S01H1_13518</name>
</gene>
<accession>X0SKX2</accession>
<reference evidence="1" key="1">
    <citation type="journal article" date="2014" name="Front. Microbiol.">
        <title>High frequency of phylogenetically diverse reductive dehalogenase-homologous genes in deep subseafloor sedimentary metagenomes.</title>
        <authorList>
            <person name="Kawai M."/>
            <person name="Futagami T."/>
            <person name="Toyoda A."/>
            <person name="Takaki Y."/>
            <person name="Nishi S."/>
            <person name="Hori S."/>
            <person name="Arai W."/>
            <person name="Tsubouchi T."/>
            <person name="Morono Y."/>
            <person name="Uchiyama I."/>
            <person name="Ito T."/>
            <person name="Fujiyama A."/>
            <person name="Inagaki F."/>
            <person name="Takami H."/>
        </authorList>
    </citation>
    <scope>NUCLEOTIDE SEQUENCE</scope>
    <source>
        <strain evidence="1">Expedition CK06-06</strain>
    </source>
</reference>
<evidence type="ECO:0000313" key="1">
    <source>
        <dbReference type="EMBL" id="GAF76497.1"/>
    </source>
</evidence>
<comment type="caution">
    <text evidence="1">The sequence shown here is derived from an EMBL/GenBank/DDBJ whole genome shotgun (WGS) entry which is preliminary data.</text>
</comment>
<name>X0SKX2_9ZZZZ</name>
<dbReference type="EMBL" id="BARS01006978">
    <property type="protein sequence ID" value="GAF76497.1"/>
    <property type="molecule type" value="Genomic_DNA"/>
</dbReference>
<protein>
    <submittedName>
        <fullName evidence="1">Uncharacterized protein</fullName>
    </submittedName>
</protein>
<sequence>NMRGTLPMLFVFLARSGNTINEVEFVVLNPDGLAVPRDMRLKGSSPGVRIAYSDSQGKARTLYYFQTDLSNGGLKKSGFRAFSQSLGPADSLVKSASYLLHSGNFTLARNFILKQSEVLVQDDSGIPLRHIPASAWDYHPFGKYLGPISIFPKAYQREMKQLYSKGRARPIKFGIGYRWRTHETNVLLAIKKKP</sequence>
<organism evidence="1">
    <name type="scientific">marine sediment metagenome</name>
    <dbReference type="NCBI Taxonomy" id="412755"/>
    <lineage>
        <taxon>unclassified sequences</taxon>
        <taxon>metagenomes</taxon>
        <taxon>ecological metagenomes</taxon>
    </lineage>
</organism>
<dbReference type="AlphaFoldDB" id="X0SKX2"/>